<reference evidence="1 2" key="1">
    <citation type="journal article" date="2024" name="Plant Biotechnol. J.">
        <title>Genome and CRISPR/Cas9 system of a widespread forest tree (Populus alba) in the world.</title>
        <authorList>
            <person name="Liu Y.J."/>
            <person name="Jiang P.F."/>
            <person name="Han X.M."/>
            <person name="Li X.Y."/>
            <person name="Wang H.M."/>
            <person name="Wang Y.J."/>
            <person name="Wang X.X."/>
            <person name="Zeng Q.Y."/>
        </authorList>
    </citation>
    <scope>NUCLEOTIDE SEQUENCE [LARGE SCALE GENOMIC DNA]</scope>
    <source>
        <strain evidence="2">cv. PAL-ZL1</strain>
    </source>
</reference>
<keyword evidence="2" id="KW-1185">Reference proteome</keyword>
<name>A0ACC4CND1_POPAL</name>
<evidence type="ECO:0000313" key="1">
    <source>
        <dbReference type="EMBL" id="KAL3598743.1"/>
    </source>
</evidence>
<accession>A0ACC4CND1</accession>
<dbReference type="Proteomes" id="UP000309997">
    <property type="component" value="Unassembled WGS sequence"/>
</dbReference>
<organism evidence="1 2">
    <name type="scientific">Populus alba</name>
    <name type="common">White poplar</name>
    <dbReference type="NCBI Taxonomy" id="43335"/>
    <lineage>
        <taxon>Eukaryota</taxon>
        <taxon>Viridiplantae</taxon>
        <taxon>Streptophyta</taxon>
        <taxon>Embryophyta</taxon>
        <taxon>Tracheophyta</taxon>
        <taxon>Spermatophyta</taxon>
        <taxon>Magnoliopsida</taxon>
        <taxon>eudicotyledons</taxon>
        <taxon>Gunneridae</taxon>
        <taxon>Pentapetalae</taxon>
        <taxon>rosids</taxon>
        <taxon>fabids</taxon>
        <taxon>Malpighiales</taxon>
        <taxon>Salicaceae</taxon>
        <taxon>Saliceae</taxon>
        <taxon>Populus</taxon>
    </lineage>
</organism>
<gene>
    <name evidence="1" type="ORF">D5086_006661</name>
</gene>
<comment type="caution">
    <text evidence="1">The sequence shown here is derived from an EMBL/GenBank/DDBJ whole genome shotgun (WGS) entry which is preliminary data.</text>
</comment>
<proteinExistence type="predicted"/>
<dbReference type="EMBL" id="RCHU02000003">
    <property type="protein sequence ID" value="KAL3598743.1"/>
    <property type="molecule type" value="Genomic_DNA"/>
</dbReference>
<protein>
    <submittedName>
        <fullName evidence="1">Uncharacterized protein</fullName>
    </submittedName>
</protein>
<sequence length="184" mass="20339">MRYLTGFAFRLGCLERGRAQSISRLNCLNIDSSIKIIVLNTRYRFVTWSWLVWSTMLGIRELTSPRKETAETSHVMSVPGVQAKQMERAIARSTSSAGSACAREGTAKSIVADQISHAVQSTTNRLHLIQQPSPSHVPPVLEVTGFDFETGCGNKRMLMNVGQVGQANKAPKEPSGKSFYDQEH</sequence>
<evidence type="ECO:0000313" key="2">
    <source>
        <dbReference type="Proteomes" id="UP000309997"/>
    </source>
</evidence>